<reference evidence="1 2" key="1">
    <citation type="journal article" date="2019" name="Nat. Med.">
        <title>A library of human gut bacterial isolates paired with longitudinal multiomics data enables mechanistic microbiome research.</title>
        <authorList>
            <person name="Poyet M."/>
            <person name="Groussin M."/>
            <person name="Gibbons S.M."/>
            <person name="Avila-Pacheco J."/>
            <person name="Jiang X."/>
            <person name="Kearney S.M."/>
            <person name="Perrotta A.R."/>
            <person name="Berdy B."/>
            <person name="Zhao S."/>
            <person name="Lieberman T.D."/>
            <person name="Swanson P.K."/>
            <person name="Smith M."/>
            <person name="Roesemann S."/>
            <person name="Alexander J.E."/>
            <person name="Rich S.A."/>
            <person name="Livny J."/>
            <person name="Vlamakis H."/>
            <person name="Clish C."/>
            <person name="Bullock K."/>
            <person name="Deik A."/>
            <person name="Scott J."/>
            <person name="Pierce K.A."/>
            <person name="Xavier R.J."/>
            <person name="Alm E.J."/>
        </authorList>
    </citation>
    <scope>NUCLEOTIDE SEQUENCE [LARGE SCALE GENOMIC DNA]</scope>
    <source>
        <strain evidence="1 2">BIOML-A4</strain>
    </source>
</reference>
<dbReference type="EMBL" id="WMYO01000009">
    <property type="protein sequence ID" value="MTR28413.1"/>
    <property type="molecule type" value="Genomic_DNA"/>
</dbReference>
<dbReference type="Pfam" id="PF16935">
    <property type="entry name" value="Hol_Tox"/>
    <property type="match status" value="1"/>
</dbReference>
<dbReference type="Proteomes" id="UP000439678">
    <property type="component" value="Unassembled WGS sequence"/>
</dbReference>
<gene>
    <name evidence="1" type="ORF">GMC65_08665</name>
</gene>
<name>A0A412A8X6_STRSL</name>
<evidence type="ECO:0000313" key="1">
    <source>
        <dbReference type="EMBL" id="MTR28413.1"/>
    </source>
</evidence>
<proteinExistence type="predicted"/>
<sequence>MQNLVERRAVLTAFEIVQTILGFGSFTIALIGLCYKLFKDDDKK</sequence>
<comment type="caution">
    <text evidence="1">The sequence shown here is derived from an EMBL/GenBank/DDBJ whole genome shotgun (WGS) entry which is preliminary data.</text>
</comment>
<dbReference type="InterPro" id="IPR031616">
    <property type="entry name" value="BsrE-like"/>
</dbReference>
<protein>
    <submittedName>
        <fullName evidence="1">Putative holin-like toxin</fullName>
    </submittedName>
</protein>
<evidence type="ECO:0000313" key="2">
    <source>
        <dbReference type="Proteomes" id="UP000439678"/>
    </source>
</evidence>
<organism evidence="1 2">
    <name type="scientific">Streptococcus salivarius</name>
    <dbReference type="NCBI Taxonomy" id="1304"/>
    <lineage>
        <taxon>Bacteria</taxon>
        <taxon>Bacillati</taxon>
        <taxon>Bacillota</taxon>
        <taxon>Bacilli</taxon>
        <taxon>Lactobacillales</taxon>
        <taxon>Streptococcaceae</taxon>
        <taxon>Streptococcus</taxon>
    </lineage>
</organism>
<dbReference type="RefSeq" id="WP_105291367.1">
    <property type="nucleotide sequence ID" value="NZ_CABIZY010000008.1"/>
</dbReference>
<accession>A0A412A8X6</accession>
<dbReference type="AlphaFoldDB" id="A0A412A8X6"/>